<proteinExistence type="predicted"/>
<dbReference type="EMBL" id="FQUP01000003">
    <property type="protein sequence ID" value="SHG04045.1"/>
    <property type="molecule type" value="Genomic_DNA"/>
</dbReference>
<name>A0A1M5GJX0_9HYPH</name>
<organism evidence="1 2">
    <name type="scientific">Kaistia soli DSM 19436</name>
    <dbReference type="NCBI Taxonomy" id="1122133"/>
    <lineage>
        <taxon>Bacteria</taxon>
        <taxon>Pseudomonadati</taxon>
        <taxon>Pseudomonadota</taxon>
        <taxon>Alphaproteobacteria</taxon>
        <taxon>Hyphomicrobiales</taxon>
        <taxon>Kaistiaceae</taxon>
        <taxon>Kaistia</taxon>
    </lineage>
</organism>
<protein>
    <submittedName>
        <fullName evidence="1">Uncharacterized protein</fullName>
    </submittedName>
</protein>
<keyword evidence="2" id="KW-1185">Reference proteome</keyword>
<gene>
    <name evidence="1" type="ORF">SAMN02745157_3435</name>
</gene>
<sequence length="477" mass="51178">MSVAAVMAPLVYALLVLFQLGSWNGAQWWLNDILTLRRAFYAELLHNLPAEQRKTIIVGGSATLFGVDSGAIERTTGEPTLNFGLHAGLDIDLLLAQASDFIDANDRVVLPLEFDHYSRPSVTDLSAESFLAFLYPFAGAIPVSRLVPIALATQPASAMQGVADHLGALVTGHPAGKWRSAAALLEDWRQIQAAGGAAGPEHNPYDYSTMNAHGDKALILETPASDQHSVGTLITPSSAALTPYAAEALTSWKQTLANRGAGMLLTWPVIIEDDSGTIFQAGYWASLIALARAADAIGMPLHCDPINAIVPVQYRYDTVYHTNAKGQAIYSAGLAACLPGIETNVFDWKNANPNEMAARAKARIAALKQPPDPLVFGYERNIRQLGALHDAIEAEHAISGRYPAALPPFDPDVSVVEVDTAPFQPVYRSDGQNYKLVSPGSDECFAVSEGWPELIDPIQTKGEACAYGYWTAGAANW</sequence>
<dbReference type="Proteomes" id="UP000184485">
    <property type="component" value="Unassembled WGS sequence"/>
</dbReference>
<evidence type="ECO:0000313" key="2">
    <source>
        <dbReference type="Proteomes" id="UP000184485"/>
    </source>
</evidence>
<dbReference type="AlphaFoldDB" id="A0A1M5GJX0"/>
<evidence type="ECO:0000313" key="1">
    <source>
        <dbReference type="EMBL" id="SHG04045.1"/>
    </source>
</evidence>
<dbReference type="STRING" id="1122133.SAMN02745157_3435"/>
<reference evidence="1 2" key="1">
    <citation type="submission" date="2016-11" db="EMBL/GenBank/DDBJ databases">
        <authorList>
            <person name="Jaros S."/>
            <person name="Januszkiewicz K."/>
            <person name="Wedrychowicz H."/>
        </authorList>
    </citation>
    <scope>NUCLEOTIDE SEQUENCE [LARGE SCALE GENOMIC DNA]</scope>
    <source>
        <strain evidence="1 2">DSM 19436</strain>
    </source>
</reference>
<accession>A0A1M5GJX0</accession>